<dbReference type="AlphaFoldDB" id="A0A9I9EKV3"/>
<proteinExistence type="predicted"/>
<dbReference type="EnsemblPlants" id="MELO3C035130.2.1">
    <property type="protein sequence ID" value="MELO3C035130.2.1"/>
    <property type="gene ID" value="MELO3C035130.2"/>
</dbReference>
<evidence type="ECO:0000313" key="1">
    <source>
        <dbReference type="EnsemblPlants" id="MELO3C035130.2.1"/>
    </source>
</evidence>
<accession>A0A9I9EKV3</accession>
<protein>
    <submittedName>
        <fullName evidence="1">Uncharacterized protein</fullName>
    </submittedName>
</protein>
<dbReference type="Gramene" id="MELO3C035130.2.1">
    <property type="protein sequence ID" value="MELO3C035130.2.1"/>
    <property type="gene ID" value="MELO3C035130.2"/>
</dbReference>
<organism evidence="1">
    <name type="scientific">Cucumis melo</name>
    <name type="common">Muskmelon</name>
    <dbReference type="NCBI Taxonomy" id="3656"/>
    <lineage>
        <taxon>Eukaryota</taxon>
        <taxon>Viridiplantae</taxon>
        <taxon>Streptophyta</taxon>
        <taxon>Embryophyta</taxon>
        <taxon>Tracheophyta</taxon>
        <taxon>Spermatophyta</taxon>
        <taxon>Magnoliopsida</taxon>
        <taxon>eudicotyledons</taxon>
        <taxon>Gunneridae</taxon>
        <taxon>Pentapetalae</taxon>
        <taxon>rosids</taxon>
        <taxon>fabids</taxon>
        <taxon>Cucurbitales</taxon>
        <taxon>Cucurbitaceae</taxon>
        <taxon>Benincaseae</taxon>
        <taxon>Cucumis</taxon>
    </lineage>
</organism>
<reference evidence="1" key="1">
    <citation type="submission" date="2023-03" db="UniProtKB">
        <authorList>
            <consortium name="EnsemblPlants"/>
        </authorList>
    </citation>
    <scope>IDENTIFICATION</scope>
</reference>
<name>A0A9I9EKV3_CUCME</name>
<sequence length="101" mass="11426">MHSKSNHRRTRLLDRNNLTIIAAGQSHFYNDKTGSLRKEGSQSTVWSCFGKHVFKFVSQAVEDAHYKRREYGANVTSGIVISDAWKTSDINTSGVVISMHR</sequence>